<organism evidence="3 4">
    <name type="scientific">Bacillus pseudomycoides</name>
    <dbReference type="NCBI Taxonomy" id="64104"/>
    <lineage>
        <taxon>Bacteria</taxon>
        <taxon>Bacillati</taxon>
        <taxon>Bacillota</taxon>
        <taxon>Bacilli</taxon>
        <taxon>Bacillales</taxon>
        <taxon>Bacillaceae</taxon>
        <taxon>Bacillus</taxon>
        <taxon>Bacillus cereus group</taxon>
    </lineage>
</organism>
<accession>A0AA91VAX7</accession>
<dbReference type="GO" id="GO:0006352">
    <property type="term" value="P:DNA-templated transcription initiation"/>
    <property type="evidence" value="ECO:0007669"/>
    <property type="project" value="InterPro"/>
</dbReference>
<proteinExistence type="predicted"/>
<dbReference type="Proteomes" id="UP000221020">
    <property type="component" value="Unassembled WGS sequence"/>
</dbReference>
<dbReference type="AlphaFoldDB" id="A0AA91VAX7"/>
<feature type="coiled-coil region" evidence="1">
    <location>
        <begin position="1"/>
        <end position="28"/>
    </location>
</feature>
<dbReference type="GO" id="GO:0016987">
    <property type="term" value="F:sigma factor activity"/>
    <property type="evidence" value="ECO:0007669"/>
    <property type="project" value="InterPro"/>
</dbReference>
<protein>
    <submittedName>
        <fullName evidence="3">RNA polymerase subunit sigma-24</fullName>
    </submittedName>
</protein>
<dbReference type="GO" id="GO:0003677">
    <property type="term" value="F:DNA binding"/>
    <property type="evidence" value="ECO:0007669"/>
    <property type="project" value="InterPro"/>
</dbReference>
<dbReference type="RefSeq" id="WP_097894670.1">
    <property type="nucleotide sequence ID" value="NZ_NVOR01000057.1"/>
</dbReference>
<dbReference type="NCBIfam" id="TIGR02937">
    <property type="entry name" value="sigma70-ECF"/>
    <property type="match status" value="1"/>
</dbReference>
<dbReference type="CDD" id="cd06171">
    <property type="entry name" value="Sigma70_r4"/>
    <property type="match status" value="1"/>
</dbReference>
<dbReference type="EMBL" id="NVOR01000057">
    <property type="protein sequence ID" value="PED81659.1"/>
    <property type="molecule type" value="Genomic_DNA"/>
</dbReference>
<sequence length="166" mass="19858">MKELMKQYRKTLKQLEKAKKNAIEADEKVIKRMISDIKYALEWMRTAKQPELRRPIERRAAYQNEKPVDPLLMQKYFRSTETLYEWDDKPKESVISHWDRIKLEDALSTLTEREKEIYMMSKGNCYSMEEIAKRLKVTKSTVQTTIERADEKIKIQINESLFCMVG</sequence>
<dbReference type="SUPFAM" id="SSF88659">
    <property type="entry name" value="Sigma3 and sigma4 domains of RNA polymerase sigma factors"/>
    <property type="match status" value="1"/>
</dbReference>
<evidence type="ECO:0000313" key="3">
    <source>
        <dbReference type="EMBL" id="PED81659.1"/>
    </source>
</evidence>
<evidence type="ECO:0000256" key="1">
    <source>
        <dbReference type="SAM" id="Coils"/>
    </source>
</evidence>
<dbReference type="NCBIfam" id="NF005385">
    <property type="entry name" value="PRK06930.1"/>
    <property type="match status" value="1"/>
</dbReference>
<dbReference type="InterPro" id="IPR013249">
    <property type="entry name" value="RNA_pol_sigma70_r4_t2"/>
</dbReference>
<dbReference type="Pfam" id="PF08281">
    <property type="entry name" value="Sigma70_r4_2"/>
    <property type="match status" value="1"/>
</dbReference>
<name>A0AA91VAX7_9BACI</name>
<keyword evidence="1" id="KW-0175">Coiled coil</keyword>
<gene>
    <name evidence="3" type="ORF">CON65_15835</name>
</gene>
<comment type="caution">
    <text evidence="3">The sequence shown here is derived from an EMBL/GenBank/DDBJ whole genome shotgun (WGS) entry which is preliminary data.</text>
</comment>
<dbReference type="InterPro" id="IPR036388">
    <property type="entry name" value="WH-like_DNA-bd_sf"/>
</dbReference>
<dbReference type="InterPro" id="IPR013324">
    <property type="entry name" value="RNA_pol_sigma_r3/r4-like"/>
</dbReference>
<evidence type="ECO:0000259" key="2">
    <source>
        <dbReference type="Pfam" id="PF08281"/>
    </source>
</evidence>
<dbReference type="Gene3D" id="1.10.10.10">
    <property type="entry name" value="Winged helix-like DNA-binding domain superfamily/Winged helix DNA-binding domain"/>
    <property type="match status" value="1"/>
</dbReference>
<reference evidence="3 4" key="1">
    <citation type="submission" date="2017-09" db="EMBL/GenBank/DDBJ databases">
        <title>Large-scale bioinformatics analysis of Bacillus genomes uncovers conserved roles of natural products in bacterial physiology.</title>
        <authorList>
            <consortium name="Agbiome Team Llc"/>
            <person name="Bleich R.M."/>
            <person name="Grubbs K.J."/>
            <person name="Santa Maria K.C."/>
            <person name="Allen S.E."/>
            <person name="Farag S."/>
            <person name="Shank E.A."/>
            <person name="Bowers A."/>
        </authorList>
    </citation>
    <scope>NUCLEOTIDE SEQUENCE [LARGE SCALE GENOMIC DNA]</scope>
    <source>
        <strain evidence="3 4">AFS092012</strain>
    </source>
</reference>
<evidence type="ECO:0000313" key="4">
    <source>
        <dbReference type="Proteomes" id="UP000221020"/>
    </source>
</evidence>
<dbReference type="InterPro" id="IPR014284">
    <property type="entry name" value="RNA_pol_sigma-70_dom"/>
</dbReference>
<feature type="domain" description="RNA polymerase sigma factor 70 region 4 type 2" evidence="2">
    <location>
        <begin position="102"/>
        <end position="149"/>
    </location>
</feature>